<evidence type="ECO:0000259" key="5">
    <source>
        <dbReference type="PROSITE" id="PS50871"/>
    </source>
</evidence>
<evidence type="ECO:0000313" key="6">
    <source>
        <dbReference type="EMBL" id="CAG2188328.1"/>
    </source>
</evidence>
<feature type="signal peptide" evidence="4">
    <location>
        <begin position="1"/>
        <end position="19"/>
    </location>
</feature>
<dbReference type="PANTHER" id="PTHR22923:SF116">
    <property type="entry name" value="C1Q DOMAIN-CONTAINING PROTEIN"/>
    <property type="match status" value="1"/>
</dbReference>
<dbReference type="InterPro" id="IPR050822">
    <property type="entry name" value="Cerebellin_Synaptic_Org"/>
</dbReference>
<dbReference type="Pfam" id="PF00386">
    <property type="entry name" value="C1q"/>
    <property type="match status" value="1"/>
</dbReference>
<evidence type="ECO:0000256" key="4">
    <source>
        <dbReference type="SAM" id="SignalP"/>
    </source>
</evidence>
<dbReference type="EMBL" id="CAJPWZ010000214">
    <property type="protein sequence ID" value="CAG2188328.1"/>
    <property type="molecule type" value="Genomic_DNA"/>
</dbReference>
<accession>A0A8S3PZF6</accession>
<dbReference type="PRINTS" id="PR00007">
    <property type="entry name" value="COMPLEMNTC1Q"/>
</dbReference>
<dbReference type="AlphaFoldDB" id="A0A8S3PZF6"/>
<comment type="subcellular location">
    <subcellularLocation>
        <location evidence="1">Secreted</location>
    </subcellularLocation>
</comment>
<keyword evidence="3 4" id="KW-0732">Signal</keyword>
<name>A0A8S3PZF6_MYTED</name>
<dbReference type="Proteomes" id="UP000683360">
    <property type="component" value="Unassembled WGS sequence"/>
</dbReference>
<evidence type="ECO:0000256" key="3">
    <source>
        <dbReference type="ARBA" id="ARBA00022729"/>
    </source>
</evidence>
<keyword evidence="7" id="KW-1185">Reference proteome</keyword>
<dbReference type="OrthoDB" id="6118592at2759"/>
<dbReference type="SMART" id="SM00110">
    <property type="entry name" value="C1Q"/>
    <property type="match status" value="1"/>
</dbReference>
<evidence type="ECO:0000313" key="7">
    <source>
        <dbReference type="Proteomes" id="UP000683360"/>
    </source>
</evidence>
<dbReference type="PANTHER" id="PTHR22923">
    <property type="entry name" value="CEREBELLIN-RELATED"/>
    <property type="match status" value="1"/>
</dbReference>
<sequence>MHFAIFLGVGILLFQKVLSKSISNGTTVENRTDALEKSFETLLSRFNNVSETVYSLQNRVQNEMKRPIFYVELSGSRNLNHYSIVKFDTQFIDEGNNFNTGDGIFVAPIPGVYLFIWTIQTYTSKAVQTELRVDNIVKGKQFTSLGSGAGHFGTTRTVLCSVNKGDHVWIQTDNHYTDNYLYDGSGGVRSSFMGIFIQKV</sequence>
<protein>
    <submittedName>
        <fullName evidence="6">C1QL</fullName>
    </submittedName>
</protein>
<reference evidence="6" key="1">
    <citation type="submission" date="2021-03" db="EMBL/GenBank/DDBJ databases">
        <authorList>
            <person name="Bekaert M."/>
        </authorList>
    </citation>
    <scope>NUCLEOTIDE SEQUENCE</scope>
</reference>
<feature type="chain" id="PRO_5035869540" evidence="4">
    <location>
        <begin position="20"/>
        <end position="200"/>
    </location>
</feature>
<dbReference type="PROSITE" id="PS50871">
    <property type="entry name" value="C1Q"/>
    <property type="match status" value="1"/>
</dbReference>
<dbReference type="InterPro" id="IPR008983">
    <property type="entry name" value="Tumour_necrosis_fac-like_dom"/>
</dbReference>
<evidence type="ECO:0000256" key="2">
    <source>
        <dbReference type="ARBA" id="ARBA00022525"/>
    </source>
</evidence>
<dbReference type="InterPro" id="IPR001073">
    <property type="entry name" value="C1q_dom"/>
</dbReference>
<gene>
    <name evidence="6" type="ORF">MEDL_3762</name>
</gene>
<keyword evidence="2" id="KW-0964">Secreted</keyword>
<proteinExistence type="predicted"/>
<dbReference type="SUPFAM" id="SSF49842">
    <property type="entry name" value="TNF-like"/>
    <property type="match status" value="1"/>
</dbReference>
<feature type="domain" description="C1q" evidence="5">
    <location>
        <begin position="62"/>
        <end position="200"/>
    </location>
</feature>
<evidence type="ECO:0000256" key="1">
    <source>
        <dbReference type="ARBA" id="ARBA00004613"/>
    </source>
</evidence>
<dbReference type="GO" id="GO:0005576">
    <property type="term" value="C:extracellular region"/>
    <property type="evidence" value="ECO:0007669"/>
    <property type="project" value="UniProtKB-SubCell"/>
</dbReference>
<comment type="caution">
    <text evidence="6">The sequence shown here is derived from an EMBL/GenBank/DDBJ whole genome shotgun (WGS) entry which is preliminary data.</text>
</comment>
<organism evidence="6 7">
    <name type="scientific">Mytilus edulis</name>
    <name type="common">Blue mussel</name>
    <dbReference type="NCBI Taxonomy" id="6550"/>
    <lineage>
        <taxon>Eukaryota</taxon>
        <taxon>Metazoa</taxon>
        <taxon>Spiralia</taxon>
        <taxon>Lophotrochozoa</taxon>
        <taxon>Mollusca</taxon>
        <taxon>Bivalvia</taxon>
        <taxon>Autobranchia</taxon>
        <taxon>Pteriomorphia</taxon>
        <taxon>Mytilida</taxon>
        <taxon>Mytiloidea</taxon>
        <taxon>Mytilidae</taxon>
        <taxon>Mytilinae</taxon>
        <taxon>Mytilus</taxon>
    </lineage>
</organism>
<dbReference type="Gene3D" id="2.60.120.40">
    <property type="match status" value="1"/>
</dbReference>